<dbReference type="Proteomes" id="UP000663828">
    <property type="component" value="Unassembled WGS sequence"/>
</dbReference>
<evidence type="ECO:0000313" key="2">
    <source>
        <dbReference type="EMBL" id="CAF0972440.1"/>
    </source>
</evidence>
<evidence type="ECO:0000256" key="1">
    <source>
        <dbReference type="ARBA" id="ARBA00005375"/>
    </source>
</evidence>
<comment type="similarity">
    <text evidence="1">Belongs to the histidine acid phosphatase family.</text>
</comment>
<gene>
    <name evidence="3" type="ORF">EDS130_LOCUS36430</name>
    <name evidence="2" type="ORF">XAT740_LOCUS11738</name>
</gene>
<dbReference type="Pfam" id="PF00328">
    <property type="entry name" value="His_Phos_2"/>
    <property type="match status" value="1"/>
</dbReference>
<dbReference type="PANTHER" id="PTHR11567:SF202">
    <property type="entry name" value="LYSOPHOSPHATIDIC ACID PHOSPHATASE TYPE 6"/>
    <property type="match status" value="1"/>
</dbReference>
<dbReference type="PANTHER" id="PTHR11567">
    <property type="entry name" value="ACID PHOSPHATASE-RELATED"/>
    <property type="match status" value="1"/>
</dbReference>
<protein>
    <submittedName>
        <fullName evidence="3">Uncharacterized protein</fullName>
    </submittedName>
</protein>
<comment type="caution">
    <text evidence="3">The sequence shown here is derived from an EMBL/GenBank/DDBJ whole genome shotgun (WGS) entry which is preliminary data.</text>
</comment>
<reference evidence="3" key="1">
    <citation type="submission" date="2021-02" db="EMBL/GenBank/DDBJ databases">
        <authorList>
            <person name="Nowell W R."/>
        </authorList>
    </citation>
    <scope>NUCLEOTIDE SEQUENCE</scope>
</reference>
<dbReference type="SUPFAM" id="SSF53254">
    <property type="entry name" value="Phosphoglycerate mutase-like"/>
    <property type="match status" value="1"/>
</dbReference>
<proteinExistence type="inferred from homology"/>
<dbReference type="AlphaFoldDB" id="A0A815LJT2"/>
<dbReference type="EMBL" id="CAJNOR010000650">
    <property type="protein sequence ID" value="CAF0972440.1"/>
    <property type="molecule type" value="Genomic_DNA"/>
</dbReference>
<dbReference type="EMBL" id="CAJNOJ010000339">
    <property type="protein sequence ID" value="CAF1406951.1"/>
    <property type="molecule type" value="Genomic_DNA"/>
</dbReference>
<keyword evidence="4" id="KW-1185">Reference proteome</keyword>
<dbReference type="Proteomes" id="UP000663852">
    <property type="component" value="Unassembled WGS sequence"/>
</dbReference>
<dbReference type="Gene3D" id="3.40.50.1240">
    <property type="entry name" value="Phosphoglycerate mutase-like"/>
    <property type="match status" value="1"/>
</dbReference>
<dbReference type="PROSITE" id="PS00778">
    <property type="entry name" value="HIS_ACID_PHOSPHAT_2"/>
    <property type="match status" value="1"/>
</dbReference>
<name>A0A815LJT2_ADIRI</name>
<evidence type="ECO:0000313" key="4">
    <source>
        <dbReference type="Proteomes" id="UP000663828"/>
    </source>
</evidence>
<evidence type="ECO:0000313" key="3">
    <source>
        <dbReference type="EMBL" id="CAF1406951.1"/>
    </source>
</evidence>
<dbReference type="OrthoDB" id="10257284at2759"/>
<dbReference type="InterPro" id="IPR050645">
    <property type="entry name" value="Histidine_acid_phosphatase"/>
</dbReference>
<dbReference type="InterPro" id="IPR029033">
    <property type="entry name" value="His_PPase_superfam"/>
</dbReference>
<organism evidence="3 5">
    <name type="scientific">Adineta ricciae</name>
    <name type="common">Rotifer</name>
    <dbReference type="NCBI Taxonomy" id="249248"/>
    <lineage>
        <taxon>Eukaryota</taxon>
        <taxon>Metazoa</taxon>
        <taxon>Spiralia</taxon>
        <taxon>Gnathifera</taxon>
        <taxon>Rotifera</taxon>
        <taxon>Eurotatoria</taxon>
        <taxon>Bdelloidea</taxon>
        <taxon>Adinetida</taxon>
        <taxon>Adinetidae</taxon>
        <taxon>Adineta</taxon>
    </lineage>
</organism>
<dbReference type="CDD" id="cd07061">
    <property type="entry name" value="HP_HAP_like"/>
    <property type="match status" value="1"/>
</dbReference>
<accession>A0A815LJT2</accession>
<sequence length="399" mass="46498">MSAAIKREDLKLVGAQIFFRHGARTPLNMLPNLDEVTYDKELHLDHYQPATWEIKTILKDDENTVSERKFIGEHNVRKLNGGAAFCGQLTTVGEQQLYEVGKKIHQDLIVKDKLLPETYDPNLIYTRSTYIDRTIQSARCFLAGLFTDDNGNIHANGPFEIQVHSWVNEVLYPNPRLYPDLEKKLKPSKLHELLHDEHELKKARREFLKKINLSEYEHGFVELHDDIKSREAHNFPVPEDLKELSNKFDEYCGIEYLLMGTHENTSLTKELFVKTTVGLMLNLVKQNFDRLHEDLLSTTDKSKSYCKFFVYATHDTSIASMKIAFDLFDKIWPEFASYILIKLYQSIHDPTKTFIQLIFNDVVQTIPWTNDKFCPYNIFIDHLKDQIDDRQNPSVSLTQ</sequence>
<evidence type="ECO:0000313" key="5">
    <source>
        <dbReference type="Proteomes" id="UP000663852"/>
    </source>
</evidence>
<dbReference type="InterPro" id="IPR000560">
    <property type="entry name" value="His_Pase_clade-2"/>
</dbReference>
<dbReference type="InterPro" id="IPR033379">
    <property type="entry name" value="Acid_Pase_AS"/>
</dbReference>
<dbReference type="GO" id="GO:0016791">
    <property type="term" value="F:phosphatase activity"/>
    <property type="evidence" value="ECO:0007669"/>
    <property type="project" value="TreeGrafter"/>
</dbReference>